<feature type="compositionally biased region" description="Basic and acidic residues" evidence="8">
    <location>
        <begin position="167"/>
        <end position="193"/>
    </location>
</feature>
<evidence type="ECO:0000256" key="7">
    <source>
        <dbReference type="RuleBase" id="RU365071"/>
    </source>
</evidence>
<protein>
    <recommendedName>
        <fullName evidence="7">Non-structural maintenance of chromosomes element 4</fullName>
    </recommendedName>
</protein>
<evidence type="ECO:0000256" key="8">
    <source>
        <dbReference type="SAM" id="MobiDB-lite"/>
    </source>
</evidence>
<dbReference type="Proteomes" id="UP001498398">
    <property type="component" value="Unassembled WGS sequence"/>
</dbReference>
<dbReference type="Pfam" id="PF08743">
    <property type="entry name" value="Nse4_C"/>
    <property type="match status" value="1"/>
</dbReference>
<dbReference type="Pfam" id="PF15412">
    <property type="entry name" value="Nse4-Nse3_bdg"/>
    <property type="match status" value="1"/>
</dbReference>
<organism evidence="11 12">
    <name type="scientific">Marasmiellus scandens</name>
    <dbReference type="NCBI Taxonomy" id="2682957"/>
    <lineage>
        <taxon>Eukaryota</taxon>
        <taxon>Fungi</taxon>
        <taxon>Dikarya</taxon>
        <taxon>Basidiomycota</taxon>
        <taxon>Agaricomycotina</taxon>
        <taxon>Agaricomycetes</taxon>
        <taxon>Agaricomycetidae</taxon>
        <taxon>Agaricales</taxon>
        <taxon>Marasmiineae</taxon>
        <taxon>Omphalotaceae</taxon>
        <taxon>Marasmiellus</taxon>
    </lineage>
</organism>
<evidence type="ECO:0000259" key="9">
    <source>
        <dbReference type="Pfam" id="PF08743"/>
    </source>
</evidence>
<dbReference type="EMBL" id="JBANRG010000001">
    <property type="protein sequence ID" value="KAK7472757.1"/>
    <property type="molecule type" value="Genomic_DNA"/>
</dbReference>
<keyword evidence="6 7" id="KW-0539">Nucleus</keyword>
<feature type="compositionally biased region" description="Acidic residues" evidence="8">
    <location>
        <begin position="1"/>
        <end position="10"/>
    </location>
</feature>
<evidence type="ECO:0000259" key="10">
    <source>
        <dbReference type="Pfam" id="PF15412"/>
    </source>
</evidence>
<evidence type="ECO:0000256" key="4">
    <source>
        <dbReference type="ARBA" id="ARBA00023172"/>
    </source>
</evidence>
<feature type="region of interest" description="Disordered" evidence="8">
    <location>
        <begin position="1"/>
        <end position="20"/>
    </location>
</feature>
<evidence type="ECO:0000313" key="11">
    <source>
        <dbReference type="EMBL" id="KAK7472757.1"/>
    </source>
</evidence>
<keyword evidence="4 7" id="KW-0233">DNA recombination</keyword>
<evidence type="ECO:0000256" key="6">
    <source>
        <dbReference type="ARBA" id="ARBA00023242"/>
    </source>
</evidence>
<feature type="domain" description="Non-structural maintenance of chromosome element 4 C-terminal" evidence="9">
    <location>
        <begin position="215"/>
        <end position="303"/>
    </location>
</feature>
<dbReference type="InterPro" id="IPR014854">
    <property type="entry name" value="Nse4_C"/>
</dbReference>
<proteinExistence type="inferred from homology"/>
<sequence>MSDIEMEDGLPYDPDQNPEEKRVLRKEFRSLGKKFEGDAKFSHDDISKALTRQDALFDKVKTTQEATLDSELLLRLTTLSNQKAREMKSGSGAFDIEDFVSRLVTFMGGRKLDNQNLDEDGEDEDVYDLHTPLEWHKIGRNALAKSRRVPVVGFMLGPLSIEQKTRAPVKREKLEKNKAEQTKPQELKEEDISRSTNETTKNVATLEGILSETGPINLFKFIVNPEDFAQSVENLFYLSFLIRDGKVALETSEDTGEPIIYACNQPEPQDYIDGLKKRQIVFEFDQATWKRAIEVFDITQPVIPQRTQTGMRIGNKWYG</sequence>
<feature type="domain" description="Nse4/EID protein Nse3/MAGE-binding" evidence="10">
    <location>
        <begin position="69"/>
        <end position="123"/>
    </location>
</feature>
<name>A0ABR1K975_9AGAR</name>
<comment type="caution">
    <text evidence="11">The sequence shown here is derived from an EMBL/GenBank/DDBJ whole genome shotgun (WGS) entry which is preliminary data.</text>
</comment>
<evidence type="ECO:0000256" key="5">
    <source>
        <dbReference type="ARBA" id="ARBA00023204"/>
    </source>
</evidence>
<accession>A0ABR1K975</accession>
<keyword evidence="5 7" id="KW-0234">DNA repair</keyword>
<comment type="subcellular location">
    <subcellularLocation>
        <location evidence="1 7">Nucleus</location>
    </subcellularLocation>
</comment>
<evidence type="ECO:0000256" key="3">
    <source>
        <dbReference type="ARBA" id="ARBA00022763"/>
    </source>
</evidence>
<feature type="region of interest" description="Disordered" evidence="8">
    <location>
        <begin position="167"/>
        <end position="196"/>
    </location>
</feature>
<dbReference type="PANTHER" id="PTHR16140">
    <property type="entry name" value="NON-STRUCTURAL MAINTENANCE OF CHROMOSOMES ELEMENT 4"/>
    <property type="match status" value="1"/>
</dbReference>
<gene>
    <name evidence="11" type="ORF">VKT23_000867</name>
</gene>
<dbReference type="InterPro" id="IPR027786">
    <property type="entry name" value="Nse4/EID"/>
</dbReference>
<evidence type="ECO:0000313" key="12">
    <source>
        <dbReference type="Proteomes" id="UP001498398"/>
    </source>
</evidence>
<dbReference type="PANTHER" id="PTHR16140:SF0">
    <property type="entry name" value="NON-STRUCTURAL MAINTENANCE OF CHROMOSOMES ELEMENT 4"/>
    <property type="match status" value="1"/>
</dbReference>
<evidence type="ECO:0000256" key="2">
    <source>
        <dbReference type="ARBA" id="ARBA00008997"/>
    </source>
</evidence>
<comment type="subunit">
    <text evidence="7">Component of the SMC5-SMC6 complex.</text>
</comment>
<keyword evidence="3 7" id="KW-0227">DNA damage</keyword>
<reference evidence="11 12" key="1">
    <citation type="submission" date="2024-01" db="EMBL/GenBank/DDBJ databases">
        <title>A draft genome for the cacao thread blight pathogen Marasmiellus scandens.</title>
        <authorList>
            <person name="Baruah I.K."/>
            <person name="Leung J."/>
            <person name="Bukari Y."/>
            <person name="Amoako-Attah I."/>
            <person name="Meinhardt L.W."/>
            <person name="Bailey B.A."/>
            <person name="Cohen S.P."/>
        </authorList>
    </citation>
    <scope>NUCLEOTIDE SEQUENCE [LARGE SCALE GENOMIC DNA]</scope>
    <source>
        <strain evidence="11 12">GH-19</strain>
    </source>
</reference>
<comment type="function">
    <text evidence="7">Component of the SMC5-SMC6 complex, that promotes sister chromatid alignment after DNA damage and facilitates double-stranded DNA breaks (DSBs) repair via homologous recombination between sister chromatids.</text>
</comment>
<evidence type="ECO:0000256" key="1">
    <source>
        <dbReference type="ARBA" id="ARBA00004123"/>
    </source>
</evidence>
<dbReference type="InterPro" id="IPR029225">
    <property type="entry name" value="Nse4_Nse3-bd"/>
</dbReference>
<keyword evidence="12" id="KW-1185">Reference proteome</keyword>
<comment type="similarity">
    <text evidence="2 7">Belongs to the NSE4 family.</text>
</comment>